<evidence type="ECO:0000313" key="2">
    <source>
        <dbReference type="EMBL" id="CAL1395237.1"/>
    </source>
</evidence>
<accession>A0AAV2FBA2</accession>
<dbReference type="AlphaFoldDB" id="A0AAV2FBA2"/>
<sequence length="129" mass="14402">MAATTVAGLLKYMTLRSTANGKYMHYLWNSEFGAYYKGMGCKLSMDLVSPFVKLEVVPSATGPAPLAHLHCCYNEKFLKLVEMDGIRFVFAPADEPTEDGELKSTLFDFVFLDDEPNTVELLHVLAARE</sequence>
<name>A0AAV2FBA2_9ROSI</name>
<dbReference type="Pfam" id="PF07468">
    <property type="entry name" value="Agglutinin"/>
    <property type="match status" value="1"/>
</dbReference>
<dbReference type="InterPro" id="IPR008998">
    <property type="entry name" value="Agglutinin"/>
</dbReference>
<dbReference type="Gene3D" id="2.80.10.50">
    <property type="match status" value="1"/>
</dbReference>
<dbReference type="PANTHER" id="PTHR39244:SF5">
    <property type="entry name" value="NATTERIN-3-LIKE"/>
    <property type="match status" value="1"/>
</dbReference>
<protein>
    <recommendedName>
        <fullName evidence="1">Agglutinin domain-containing protein</fullName>
    </recommendedName>
</protein>
<gene>
    <name evidence="2" type="ORF">LTRI10_LOCUS35682</name>
</gene>
<dbReference type="SUPFAM" id="SSF50382">
    <property type="entry name" value="Agglutinin"/>
    <property type="match status" value="1"/>
</dbReference>
<dbReference type="InterPro" id="IPR053237">
    <property type="entry name" value="Natterin_C"/>
</dbReference>
<dbReference type="InterPro" id="IPR036242">
    <property type="entry name" value="Agglutinin_dom_sf"/>
</dbReference>
<dbReference type="Proteomes" id="UP001497516">
    <property type="component" value="Chromosome 6"/>
</dbReference>
<evidence type="ECO:0000259" key="1">
    <source>
        <dbReference type="Pfam" id="PF07468"/>
    </source>
</evidence>
<reference evidence="2 3" key="1">
    <citation type="submission" date="2024-04" db="EMBL/GenBank/DDBJ databases">
        <authorList>
            <person name="Fracassetti M."/>
        </authorList>
    </citation>
    <scope>NUCLEOTIDE SEQUENCE [LARGE SCALE GENOMIC DNA]</scope>
</reference>
<proteinExistence type="predicted"/>
<evidence type="ECO:0000313" key="3">
    <source>
        <dbReference type="Proteomes" id="UP001497516"/>
    </source>
</evidence>
<organism evidence="2 3">
    <name type="scientific">Linum trigynum</name>
    <dbReference type="NCBI Taxonomy" id="586398"/>
    <lineage>
        <taxon>Eukaryota</taxon>
        <taxon>Viridiplantae</taxon>
        <taxon>Streptophyta</taxon>
        <taxon>Embryophyta</taxon>
        <taxon>Tracheophyta</taxon>
        <taxon>Spermatophyta</taxon>
        <taxon>Magnoliopsida</taxon>
        <taxon>eudicotyledons</taxon>
        <taxon>Gunneridae</taxon>
        <taxon>Pentapetalae</taxon>
        <taxon>rosids</taxon>
        <taxon>fabids</taxon>
        <taxon>Malpighiales</taxon>
        <taxon>Linaceae</taxon>
        <taxon>Linum</taxon>
    </lineage>
</organism>
<dbReference type="EMBL" id="OZ034819">
    <property type="protein sequence ID" value="CAL1395237.1"/>
    <property type="molecule type" value="Genomic_DNA"/>
</dbReference>
<feature type="domain" description="Agglutinin" evidence="1">
    <location>
        <begin position="8"/>
        <end position="124"/>
    </location>
</feature>
<dbReference type="PANTHER" id="PTHR39244">
    <property type="entry name" value="NATTERIN-4"/>
    <property type="match status" value="1"/>
</dbReference>
<keyword evidence="3" id="KW-1185">Reference proteome</keyword>